<gene>
    <name evidence="3" type="ORF">GCM10009579_24310</name>
</gene>
<evidence type="ECO:0000313" key="3">
    <source>
        <dbReference type="EMBL" id="GAA1265041.1"/>
    </source>
</evidence>
<keyword evidence="4" id="KW-1185">Reference proteome</keyword>
<accession>A0ABP4HGJ2</accession>
<feature type="region of interest" description="Disordered" evidence="1">
    <location>
        <begin position="49"/>
        <end position="129"/>
    </location>
</feature>
<evidence type="ECO:0000313" key="4">
    <source>
        <dbReference type="Proteomes" id="UP001500282"/>
    </source>
</evidence>
<dbReference type="Pfam" id="PF14016">
    <property type="entry name" value="DUF4232"/>
    <property type="match status" value="1"/>
</dbReference>
<sequence length="261" mass="25806">MRNTGRTADPLGEPAMNVTAYRRGRTVRTIAASIVAAAALSLTAACGGGGDGDSDNAGKANSSATAPASATDAQGADKAEAGKENQAGKGGQGGKEGATGATGATGVKDAKSQTEKSGGGSESEPVGDCDINKTAITVQNVKSPVNHMLLKATNKAGVDCKLVGYPGLKFGAAAQAATPVNEDSKPQAVVMLAPGESAYAGITTSAADGSGAEGGKVDSLEVFIDGSEDPKPVELPGGSVYVDSAAKVTYWQTDAQTALTW</sequence>
<feature type="domain" description="DUF4232" evidence="2">
    <location>
        <begin position="129"/>
        <end position="252"/>
    </location>
</feature>
<name>A0ABP4HGJ2_9ACTN</name>
<evidence type="ECO:0000259" key="2">
    <source>
        <dbReference type="Pfam" id="PF14016"/>
    </source>
</evidence>
<protein>
    <recommendedName>
        <fullName evidence="2">DUF4232 domain-containing protein</fullName>
    </recommendedName>
</protein>
<dbReference type="EMBL" id="BAAAIH010000010">
    <property type="protein sequence ID" value="GAA1265041.1"/>
    <property type="molecule type" value="Genomic_DNA"/>
</dbReference>
<dbReference type="Proteomes" id="UP001500282">
    <property type="component" value="Unassembled WGS sequence"/>
</dbReference>
<reference evidence="4" key="1">
    <citation type="journal article" date="2019" name="Int. J. Syst. Evol. Microbiol.">
        <title>The Global Catalogue of Microorganisms (GCM) 10K type strain sequencing project: providing services to taxonomists for standard genome sequencing and annotation.</title>
        <authorList>
            <consortium name="The Broad Institute Genomics Platform"/>
            <consortium name="The Broad Institute Genome Sequencing Center for Infectious Disease"/>
            <person name="Wu L."/>
            <person name="Ma J."/>
        </authorList>
    </citation>
    <scope>NUCLEOTIDE SEQUENCE [LARGE SCALE GENOMIC DNA]</scope>
    <source>
        <strain evidence="4">JCM 11448</strain>
    </source>
</reference>
<feature type="compositionally biased region" description="Low complexity" evidence="1">
    <location>
        <begin position="55"/>
        <end position="74"/>
    </location>
</feature>
<comment type="caution">
    <text evidence="3">The sequence shown here is derived from an EMBL/GenBank/DDBJ whole genome shotgun (WGS) entry which is preliminary data.</text>
</comment>
<organism evidence="3 4">
    <name type="scientific">Streptomyces javensis</name>
    <dbReference type="NCBI Taxonomy" id="114698"/>
    <lineage>
        <taxon>Bacteria</taxon>
        <taxon>Bacillati</taxon>
        <taxon>Actinomycetota</taxon>
        <taxon>Actinomycetes</taxon>
        <taxon>Kitasatosporales</taxon>
        <taxon>Streptomycetaceae</taxon>
        <taxon>Streptomyces</taxon>
        <taxon>Streptomyces violaceusniger group</taxon>
    </lineage>
</organism>
<evidence type="ECO:0000256" key="1">
    <source>
        <dbReference type="SAM" id="MobiDB-lite"/>
    </source>
</evidence>
<dbReference type="InterPro" id="IPR025326">
    <property type="entry name" value="DUF4232"/>
</dbReference>
<proteinExistence type="predicted"/>
<feature type="compositionally biased region" description="Gly residues" evidence="1">
    <location>
        <begin position="88"/>
        <end position="97"/>
    </location>
</feature>